<dbReference type="Pfam" id="PF03401">
    <property type="entry name" value="TctC"/>
    <property type="match status" value="1"/>
</dbReference>
<accession>A0A0R3LBM1</accession>
<dbReference type="Proteomes" id="UP000050863">
    <property type="component" value="Unassembled WGS sequence"/>
</dbReference>
<evidence type="ECO:0000256" key="1">
    <source>
        <dbReference type="ARBA" id="ARBA00006987"/>
    </source>
</evidence>
<dbReference type="Gene3D" id="3.40.190.10">
    <property type="entry name" value="Periplasmic binding protein-like II"/>
    <property type="match status" value="1"/>
</dbReference>
<dbReference type="CDD" id="cd07012">
    <property type="entry name" value="PBP2_Bug_TTT"/>
    <property type="match status" value="1"/>
</dbReference>
<dbReference type="InterPro" id="IPR005064">
    <property type="entry name" value="BUG"/>
</dbReference>
<organism evidence="2 3">
    <name type="scientific">Bradyrhizobium jicamae</name>
    <dbReference type="NCBI Taxonomy" id="280332"/>
    <lineage>
        <taxon>Bacteria</taxon>
        <taxon>Pseudomonadati</taxon>
        <taxon>Pseudomonadota</taxon>
        <taxon>Alphaproteobacteria</taxon>
        <taxon>Hyphomicrobiales</taxon>
        <taxon>Nitrobacteraceae</taxon>
        <taxon>Bradyrhizobium</taxon>
    </lineage>
</organism>
<evidence type="ECO:0000313" key="3">
    <source>
        <dbReference type="Proteomes" id="UP000050863"/>
    </source>
</evidence>
<sequence>MNKEASMNGLVTLRRASKLAVAALALSAGLLLPTLAVAQAYPSRAVKIIVPFPAGGPLDSTARLLADKLAASTKQPFVVENRPGGAGNVGTDAVAKAAADGYTLLLVLDTPLTVNPWLYPKLSFDPARDFTPISTVASFPLSLVVHPSLPVNSMAEFVAYARTRKEKPLLYGSGGGPGNPGHLAMEYFRQQADFEAVHVPYKGNSEVVMGLVGGQIEAGFLATPGVLPSVRDGRLKALAVSSPRRISIATEFPTVAESGYPGFEVGFYQVMLAPAGVPESVLTMLERELREILQSTELQERLRMQALEPIANTGAETGVLLKRVGAQWQTVIRTANIRID</sequence>
<proteinExistence type="inferred from homology"/>
<protein>
    <recommendedName>
        <fullName evidence="4">Tripartite tricarboxylate transporter substrate binding protein</fullName>
    </recommendedName>
</protein>
<dbReference type="PANTHER" id="PTHR42928">
    <property type="entry name" value="TRICARBOXYLATE-BINDING PROTEIN"/>
    <property type="match status" value="1"/>
</dbReference>
<name>A0A0R3LBM1_9BRAD</name>
<comment type="similarity">
    <text evidence="1">Belongs to the UPF0065 (bug) family.</text>
</comment>
<evidence type="ECO:0000313" key="2">
    <source>
        <dbReference type="EMBL" id="KRR04654.1"/>
    </source>
</evidence>
<dbReference type="PANTHER" id="PTHR42928:SF5">
    <property type="entry name" value="BLR1237 PROTEIN"/>
    <property type="match status" value="1"/>
</dbReference>
<dbReference type="Gene3D" id="3.40.190.150">
    <property type="entry name" value="Bordetella uptake gene, domain 1"/>
    <property type="match status" value="1"/>
</dbReference>
<reference evidence="2 3" key="1">
    <citation type="submission" date="2014-03" db="EMBL/GenBank/DDBJ databases">
        <title>Bradyrhizobium valentinum sp. nov., isolated from effective nodules of Lupinus mariae-josephae, a lupine endemic of basic-lime soils in Eastern Spain.</title>
        <authorList>
            <person name="Duran D."/>
            <person name="Rey L."/>
            <person name="Navarro A."/>
            <person name="Busquets A."/>
            <person name="Imperial J."/>
            <person name="Ruiz-Argueso T."/>
        </authorList>
    </citation>
    <scope>NUCLEOTIDE SEQUENCE [LARGE SCALE GENOMIC DNA]</scope>
    <source>
        <strain evidence="2 3">PAC68</strain>
    </source>
</reference>
<dbReference type="AlphaFoldDB" id="A0A0R3LBM1"/>
<dbReference type="EMBL" id="LLXZ01000128">
    <property type="protein sequence ID" value="KRR04654.1"/>
    <property type="molecule type" value="Genomic_DNA"/>
</dbReference>
<dbReference type="InterPro" id="IPR042100">
    <property type="entry name" value="Bug_dom1"/>
</dbReference>
<dbReference type="STRING" id="280332.CQ12_28395"/>
<keyword evidence="3" id="KW-1185">Reference proteome</keyword>
<gene>
    <name evidence="2" type="ORF">CQ12_28395</name>
</gene>
<evidence type="ECO:0008006" key="4">
    <source>
        <dbReference type="Google" id="ProtNLM"/>
    </source>
</evidence>
<dbReference type="SUPFAM" id="SSF53850">
    <property type="entry name" value="Periplasmic binding protein-like II"/>
    <property type="match status" value="1"/>
</dbReference>
<comment type="caution">
    <text evidence="2">The sequence shown here is derived from an EMBL/GenBank/DDBJ whole genome shotgun (WGS) entry which is preliminary data.</text>
</comment>
<dbReference type="PIRSF" id="PIRSF017082">
    <property type="entry name" value="YflP"/>
    <property type="match status" value="1"/>
</dbReference>